<reference evidence="1 2" key="1">
    <citation type="submission" date="2019-08" db="EMBL/GenBank/DDBJ databases">
        <authorList>
            <person name="Peeters C."/>
        </authorList>
    </citation>
    <scope>NUCLEOTIDE SEQUENCE [LARGE SCALE GENOMIC DNA]</scope>
    <source>
        <strain evidence="1 2">LMG 31112</strain>
    </source>
</reference>
<dbReference type="EMBL" id="CABPSM010000009">
    <property type="protein sequence ID" value="VVE22991.1"/>
    <property type="molecule type" value="Genomic_DNA"/>
</dbReference>
<name>A0A5E4WEY9_9BURK</name>
<gene>
    <name evidence="1" type="ORF">PHO31112_03231</name>
</gene>
<accession>A0A5E4WEY9</accession>
<protein>
    <submittedName>
        <fullName evidence="1">Uncharacterized protein</fullName>
    </submittedName>
</protein>
<sequence length="63" mass="7526">MTMRDHKHLSKRMIALHLAIRETRLSLIRQERDLYQAAVRVWEEEGGRSSRRQRVVSFSFQAS</sequence>
<proteinExistence type="predicted"/>
<dbReference type="AlphaFoldDB" id="A0A5E4WEY9"/>
<dbReference type="Proteomes" id="UP000343317">
    <property type="component" value="Unassembled WGS sequence"/>
</dbReference>
<keyword evidence="2" id="KW-1185">Reference proteome</keyword>
<evidence type="ECO:0000313" key="1">
    <source>
        <dbReference type="EMBL" id="VVE22991.1"/>
    </source>
</evidence>
<organism evidence="1 2">
    <name type="scientific">Pandoraea horticolens</name>
    <dbReference type="NCBI Taxonomy" id="2508298"/>
    <lineage>
        <taxon>Bacteria</taxon>
        <taxon>Pseudomonadati</taxon>
        <taxon>Pseudomonadota</taxon>
        <taxon>Betaproteobacteria</taxon>
        <taxon>Burkholderiales</taxon>
        <taxon>Burkholderiaceae</taxon>
        <taxon>Pandoraea</taxon>
    </lineage>
</organism>
<evidence type="ECO:0000313" key="2">
    <source>
        <dbReference type="Proteomes" id="UP000343317"/>
    </source>
</evidence>